<dbReference type="OrthoDB" id="3432781at2759"/>
<proteinExistence type="predicted"/>
<gene>
    <name evidence="1" type="ORF">A1O9_13149</name>
</gene>
<dbReference type="InterPro" id="IPR025213">
    <property type="entry name" value="Sim4_Fta2"/>
</dbReference>
<dbReference type="EMBL" id="AMGV01000093">
    <property type="protein sequence ID" value="KEF50797.1"/>
    <property type="molecule type" value="Genomic_DNA"/>
</dbReference>
<dbReference type="VEuPathDB" id="FungiDB:A1O9_13149"/>
<keyword evidence="2" id="KW-1185">Reference proteome</keyword>
<dbReference type="RefSeq" id="XP_013253387.1">
    <property type="nucleotide sequence ID" value="XM_013397933.1"/>
</dbReference>
<dbReference type="GeneID" id="25288040"/>
<protein>
    <submittedName>
        <fullName evidence="1">Uncharacterized protein</fullName>
    </submittedName>
</protein>
<dbReference type="Pfam" id="PF13095">
    <property type="entry name" value="FTA2"/>
    <property type="match status" value="1"/>
</dbReference>
<organism evidence="1 2">
    <name type="scientific">Exophiala aquamarina CBS 119918</name>
    <dbReference type="NCBI Taxonomy" id="1182545"/>
    <lineage>
        <taxon>Eukaryota</taxon>
        <taxon>Fungi</taxon>
        <taxon>Dikarya</taxon>
        <taxon>Ascomycota</taxon>
        <taxon>Pezizomycotina</taxon>
        <taxon>Eurotiomycetes</taxon>
        <taxon>Chaetothyriomycetidae</taxon>
        <taxon>Chaetothyriales</taxon>
        <taxon>Herpotrichiellaceae</taxon>
        <taxon>Exophiala</taxon>
    </lineage>
</organism>
<evidence type="ECO:0000313" key="2">
    <source>
        <dbReference type="Proteomes" id="UP000027920"/>
    </source>
</evidence>
<accession>A0A072NTW0</accession>
<name>A0A072NTW0_9EURO</name>
<dbReference type="Proteomes" id="UP000027920">
    <property type="component" value="Unassembled WGS sequence"/>
</dbReference>
<evidence type="ECO:0000313" key="1">
    <source>
        <dbReference type="EMBL" id="KEF50797.1"/>
    </source>
</evidence>
<feature type="non-terminal residue" evidence="1">
    <location>
        <position position="83"/>
    </location>
</feature>
<dbReference type="AlphaFoldDB" id="A0A072NTW0"/>
<comment type="caution">
    <text evidence="1">The sequence shown here is derived from an EMBL/GenBank/DDBJ whole genome shotgun (WGS) entry which is preliminary data.</text>
</comment>
<reference evidence="1 2" key="1">
    <citation type="submission" date="2013-03" db="EMBL/GenBank/DDBJ databases">
        <title>The Genome Sequence of Exophiala aquamarina CBS 119918.</title>
        <authorList>
            <consortium name="The Broad Institute Genomics Platform"/>
            <person name="Cuomo C."/>
            <person name="de Hoog S."/>
            <person name="Gorbushina A."/>
            <person name="Walker B."/>
            <person name="Young S.K."/>
            <person name="Zeng Q."/>
            <person name="Gargeya S."/>
            <person name="Fitzgerald M."/>
            <person name="Haas B."/>
            <person name="Abouelleil A."/>
            <person name="Allen A.W."/>
            <person name="Alvarado L."/>
            <person name="Arachchi H.M."/>
            <person name="Berlin A.M."/>
            <person name="Chapman S.B."/>
            <person name="Gainer-Dewar J."/>
            <person name="Goldberg J."/>
            <person name="Griggs A."/>
            <person name="Gujja S."/>
            <person name="Hansen M."/>
            <person name="Howarth C."/>
            <person name="Imamovic A."/>
            <person name="Ireland A."/>
            <person name="Larimer J."/>
            <person name="McCowan C."/>
            <person name="Murphy C."/>
            <person name="Pearson M."/>
            <person name="Poon T.W."/>
            <person name="Priest M."/>
            <person name="Roberts A."/>
            <person name="Saif S."/>
            <person name="Shea T."/>
            <person name="Sisk P."/>
            <person name="Sykes S."/>
            <person name="Wortman J."/>
            <person name="Nusbaum C."/>
            <person name="Birren B."/>
        </authorList>
    </citation>
    <scope>NUCLEOTIDE SEQUENCE [LARGE SCALE GENOMIC DNA]</scope>
    <source>
        <strain evidence="1 2">CBS 119918</strain>
    </source>
</reference>
<dbReference type="HOGENOM" id="CLU_2549119_0_0_1"/>
<sequence>MMPQTKLHEFDSLVLNPVKLHHEIRFRKYAGSGRAGHVFKIRMNKEDYAVKMFIFDNPGLNATQLKGTKRKAFYDPFYIECRA</sequence>